<dbReference type="PhylomeDB" id="T1J2R5"/>
<protein>
    <recommendedName>
        <fullName evidence="4">Major facilitator superfamily (MFS) profile domain-containing protein</fullName>
    </recommendedName>
</protein>
<dbReference type="STRING" id="126957.T1J2R5"/>
<feature type="transmembrane region" description="Helical" evidence="1">
    <location>
        <begin position="349"/>
        <end position="373"/>
    </location>
</feature>
<dbReference type="GO" id="GO:0008028">
    <property type="term" value="F:monocarboxylic acid transmembrane transporter activity"/>
    <property type="evidence" value="ECO:0007669"/>
    <property type="project" value="TreeGrafter"/>
</dbReference>
<feature type="transmembrane region" description="Helical" evidence="1">
    <location>
        <begin position="385"/>
        <end position="406"/>
    </location>
</feature>
<feature type="transmembrane region" description="Helical" evidence="1">
    <location>
        <begin position="293"/>
        <end position="314"/>
    </location>
</feature>
<dbReference type="InterPro" id="IPR036259">
    <property type="entry name" value="MFS_trans_sf"/>
</dbReference>
<feature type="transmembrane region" description="Helical" evidence="1">
    <location>
        <begin position="254"/>
        <end position="281"/>
    </location>
</feature>
<evidence type="ECO:0000256" key="1">
    <source>
        <dbReference type="SAM" id="Phobius"/>
    </source>
</evidence>
<organism evidence="2 3">
    <name type="scientific">Strigamia maritima</name>
    <name type="common">European centipede</name>
    <name type="synonym">Geophilus maritimus</name>
    <dbReference type="NCBI Taxonomy" id="126957"/>
    <lineage>
        <taxon>Eukaryota</taxon>
        <taxon>Metazoa</taxon>
        <taxon>Ecdysozoa</taxon>
        <taxon>Arthropoda</taxon>
        <taxon>Myriapoda</taxon>
        <taxon>Chilopoda</taxon>
        <taxon>Pleurostigmophora</taxon>
        <taxon>Geophilomorpha</taxon>
        <taxon>Linotaeniidae</taxon>
        <taxon>Strigamia</taxon>
    </lineage>
</organism>
<dbReference type="EnsemblMetazoa" id="SMAR007863-RA">
    <property type="protein sequence ID" value="SMAR007863-PA"/>
    <property type="gene ID" value="SMAR007863"/>
</dbReference>
<keyword evidence="1" id="KW-1133">Transmembrane helix</keyword>
<keyword evidence="1" id="KW-0812">Transmembrane</keyword>
<feature type="transmembrane region" description="Helical" evidence="1">
    <location>
        <begin position="412"/>
        <end position="433"/>
    </location>
</feature>
<dbReference type="PANTHER" id="PTHR11360">
    <property type="entry name" value="MONOCARBOXYLATE TRANSPORTER"/>
    <property type="match status" value="1"/>
</dbReference>
<sequence length="458" mass="50443">MAGMQAQYPDGGHRWIVAICSAVLSGIGNSIYKCIGQVYVSMLQTTSYTRSQIASVVILPGVLASVTAIFAVKLAELYSFRFTLFLGSFLFGLGLCLSSLATNSLPVFTLTFVILGIGVGCCLTTSNVVVGLYFKEKRSFAMGLVTSLAGTIAFFMPITIQLFLNEFRLKGALLLWGAVALHGCVAAMLIRQPTWALQRPKPKINVNKDENQKFLESETPNQPNPKRSLSAQICFCFKLVVTQLIRDCRHFRKFIFSLLLFSRMAFFFTLISVPLILPQFAMEQIESISVTQSAFLLSVISIGDVAAKLLGGWLNNYVLSKHKRTAYLISKLCIATILLSFQFTHSYPAILAVCVFYGLFNGYVFVTYFLIMFDTFGPVDAPGGIALHIGLFGVCSVATGPIMARIRDLTGSYRHCFTLLVLILVASVTLWLGNPVISYIKKKNLATLNATTQLQMYL</sequence>
<name>T1J2R5_STRMM</name>
<evidence type="ECO:0008006" key="4">
    <source>
        <dbReference type="Google" id="ProtNLM"/>
    </source>
</evidence>
<reference evidence="2" key="2">
    <citation type="submission" date="2015-02" db="UniProtKB">
        <authorList>
            <consortium name="EnsemblMetazoa"/>
        </authorList>
    </citation>
    <scope>IDENTIFICATION</scope>
</reference>
<feature type="transmembrane region" description="Helical" evidence="1">
    <location>
        <begin position="326"/>
        <end position="343"/>
    </location>
</feature>
<dbReference type="AlphaFoldDB" id="T1J2R5"/>
<feature type="transmembrane region" description="Helical" evidence="1">
    <location>
        <begin position="140"/>
        <end position="160"/>
    </location>
</feature>
<feature type="transmembrane region" description="Helical" evidence="1">
    <location>
        <begin position="172"/>
        <end position="190"/>
    </location>
</feature>
<proteinExistence type="predicted"/>
<feature type="transmembrane region" description="Helical" evidence="1">
    <location>
        <begin position="107"/>
        <end position="133"/>
    </location>
</feature>
<evidence type="ECO:0000313" key="3">
    <source>
        <dbReference type="Proteomes" id="UP000014500"/>
    </source>
</evidence>
<keyword evidence="3" id="KW-1185">Reference proteome</keyword>
<dbReference type="InterPro" id="IPR011701">
    <property type="entry name" value="MFS"/>
</dbReference>
<accession>T1J2R5</accession>
<dbReference type="PANTHER" id="PTHR11360:SF237">
    <property type="entry name" value="MONOCARBOXYLATE TRANSPORTER 12-B-LIKE PROTEIN"/>
    <property type="match status" value="1"/>
</dbReference>
<dbReference type="OMA" id="CAHILIA"/>
<dbReference type="SUPFAM" id="SSF103473">
    <property type="entry name" value="MFS general substrate transporter"/>
    <property type="match status" value="1"/>
</dbReference>
<dbReference type="Gene3D" id="1.20.1250.20">
    <property type="entry name" value="MFS general substrate transporter like domains"/>
    <property type="match status" value="2"/>
</dbReference>
<dbReference type="eggNOG" id="KOG2504">
    <property type="taxonomic scope" value="Eukaryota"/>
</dbReference>
<reference evidence="3" key="1">
    <citation type="submission" date="2011-05" db="EMBL/GenBank/DDBJ databases">
        <authorList>
            <person name="Richards S.R."/>
            <person name="Qu J."/>
            <person name="Jiang H."/>
            <person name="Jhangiani S.N."/>
            <person name="Agravi P."/>
            <person name="Goodspeed R."/>
            <person name="Gross S."/>
            <person name="Mandapat C."/>
            <person name="Jackson L."/>
            <person name="Mathew T."/>
            <person name="Pu L."/>
            <person name="Thornton R."/>
            <person name="Saada N."/>
            <person name="Wilczek-Boney K.B."/>
            <person name="Lee S."/>
            <person name="Kovar C."/>
            <person name="Wu Y."/>
            <person name="Scherer S.E."/>
            <person name="Worley K.C."/>
            <person name="Muzny D.M."/>
            <person name="Gibbs R."/>
        </authorList>
    </citation>
    <scope>NUCLEOTIDE SEQUENCE</scope>
    <source>
        <strain evidence="3">Brora</strain>
    </source>
</reference>
<dbReference type="EMBL" id="JH431806">
    <property type="status" value="NOT_ANNOTATED_CDS"/>
    <property type="molecule type" value="Genomic_DNA"/>
</dbReference>
<dbReference type="InterPro" id="IPR050327">
    <property type="entry name" value="Proton-linked_MCT"/>
</dbReference>
<dbReference type="Proteomes" id="UP000014500">
    <property type="component" value="Unassembled WGS sequence"/>
</dbReference>
<keyword evidence="1" id="KW-0472">Membrane</keyword>
<feature type="transmembrane region" description="Helical" evidence="1">
    <location>
        <begin position="52"/>
        <end position="75"/>
    </location>
</feature>
<feature type="transmembrane region" description="Helical" evidence="1">
    <location>
        <begin position="12"/>
        <end position="32"/>
    </location>
</feature>
<evidence type="ECO:0000313" key="2">
    <source>
        <dbReference type="EnsemblMetazoa" id="SMAR007863-PA"/>
    </source>
</evidence>
<feature type="transmembrane region" description="Helical" evidence="1">
    <location>
        <begin position="82"/>
        <end position="101"/>
    </location>
</feature>
<dbReference type="HOGENOM" id="CLU_001265_59_2_1"/>
<dbReference type="Pfam" id="PF07690">
    <property type="entry name" value="MFS_1"/>
    <property type="match status" value="1"/>
</dbReference>